<gene>
    <name evidence="2" type="ORF">LPMP_050370</name>
</gene>
<dbReference type="EMBL" id="CP009374">
    <property type="protein sequence ID" value="AIN95478.1"/>
    <property type="molecule type" value="Genomic_DNA"/>
</dbReference>
<dbReference type="KEGG" id="lpan:LPMP_050370"/>
<dbReference type="GeneID" id="22572115"/>
<evidence type="ECO:0000313" key="2">
    <source>
        <dbReference type="EMBL" id="AIN95478.1"/>
    </source>
</evidence>
<evidence type="ECO:0000256" key="1">
    <source>
        <dbReference type="SAM" id="MobiDB-lite"/>
    </source>
</evidence>
<proteinExistence type="predicted"/>
<feature type="region of interest" description="Disordered" evidence="1">
    <location>
        <begin position="35"/>
        <end position="57"/>
    </location>
</feature>
<dbReference type="VEuPathDB" id="TriTrypDB:LPMP_050370"/>
<protein>
    <submittedName>
        <fullName evidence="2">Microtubule-associated protein, putative</fullName>
    </submittedName>
</protein>
<reference evidence="2" key="1">
    <citation type="journal article" date="2015" name="Sci. Rep.">
        <title>The genome of Leishmania panamensis: insights into genomics of the L. (Viannia) subgenus.</title>
        <authorList>
            <person name="Llanes A."/>
            <person name="Restrepo C.M."/>
            <person name="Vecchio G.D."/>
            <person name="Anguizola F.J."/>
            <person name="Lleonart R."/>
        </authorList>
    </citation>
    <scope>NUCLEOTIDE SEQUENCE [LARGE SCALE GENOMIC DNA]</scope>
    <source>
        <strain evidence="2">MHOM/PA/94/PSC-1</strain>
    </source>
</reference>
<accession>A0A088RHV1</accession>
<dbReference type="OrthoDB" id="262188at2759"/>
<dbReference type="AlphaFoldDB" id="A0A088RHV1"/>
<name>A0A088RHV1_LEIPA</name>
<sequence>MPSAVANLPTTQRPTRHATLFTEYQEAYQWRGLPEKPVATNDDNDYPQVHVDQAMYN</sequence>
<dbReference type="RefSeq" id="XP_010703800.1">
    <property type="nucleotide sequence ID" value="XM_010705498.1"/>
</dbReference>
<feature type="non-terminal residue" evidence="2">
    <location>
        <position position="57"/>
    </location>
</feature>
<organism evidence="2">
    <name type="scientific">Leishmania panamensis</name>
    <dbReference type="NCBI Taxonomy" id="5679"/>
    <lineage>
        <taxon>Eukaryota</taxon>
        <taxon>Discoba</taxon>
        <taxon>Euglenozoa</taxon>
        <taxon>Kinetoplastea</taxon>
        <taxon>Metakinetoplastina</taxon>
        <taxon>Trypanosomatida</taxon>
        <taxon>Trypanosomatidae</taxon>
        <taxon>Leishmaniinae</taxon>
        <taxon>Leishmania</taxon>
        <taxon>Leishmania guyanensis species complex</taxon>
    </lineage>
</organism>